<name>A0A4Q9MDL2_9APHY</name>
<feature type="compositionally biased region" description="Pro residues" evidence="1">
    <location>
        <begin position="536"/>
        <end position="556"/>
    </location>
</feature>
<gene>
    <name evidence="3" type="ORF">BD311DRAFT_501870</name>
</gene>
<feature type="compositionally biased region" description="Polar residues" evidence="1">
    <location>
        <begin position="276"/>
        <end position="300"/>
    </location>
</feature>
<feature type="compositionally biased region" description="Low complexity" evidence="1">
    <location>
        <begin position="301"/>
        <end position="319"/>
    </location>
</feature>
<keyword evidence="2" id="KW-1133">Transmembrane helix</keyword>
<feature type="compositionally biased region" description="Pro residues" evidence="1">
    <location>
        <begin position="455"/>
        <end position="469"/>
    </location>
</feature>
<feature type="region of interest" description="Disordered" evidence="1">
    <location>
        <begin position="451"/>
        <end position="472"/>
    </location>
</feature>
<feature type="compositionally biased region" description="Polar residues" evidence="1">
    <location>
        <begin position="398"/>
        <end position="413"/>
    </location>
</feature>
<feature type="compositionally biased region" description="Polar residues" evidence="1">
    <location>
        <begin position="376"/>
        <end position="386"/>
    </location>
</feature>
<evidence type="ECO:0000256" key="2">
    <source>
        <dbReference type="SAM" id="Phobius"/>
    </source>
</evidence>
<feature type="region of interest" description="Disordered" evidence="1">
    <location>
        <begin position="369"/>
        <end position="413"/>
    </location>
</feature>
<feature type="region of interest" description="Disordered" evidence="1">
    <location>
        <begin position="221"/>
        <end position="241"/>
    </location>
</feature>
<accession>A0A4Q9MDL2</accession>
<dbReference type="Proteomes" id="UP000292957">
    <property type="component" value="Unassembled WGS sequence"/>
</dbReference>
<keyword evidence="2" id="KW-0472">Membrane</keyword>
<dbReference type="AlphaFoldDB" id="A0A4Q9MDL2"/>
<dbReference type="Gene3D" id="2.60.120.260">
    <property type="entry name" value="Galactose-binding domain-like"/>
    <property type="match status" value="1"/>
</dbReference>
<dbReference type="EMBL" id="ML143462">
    <property type="protein sequence ID" value="TBU25395.1"/>
    <property type="molecule type" value="Genomic_DNA"/>
</dbReference>
<evidence type="ECO:0000313" key="3">
    <source>
        <dbReference type="EMBL" id="TBU25395.1"/>
    </source>
</evidence>
<dbReference type="OrthoDB" id="2758521at2759"/>
<sequence>MTIPRLTPLFCPRTFSSQLGALHDCLSLPFGCGTMSILHLRSFFFAICVFLTVNVSTAILVNRTIDDQAGDAVTGLVPQYSPASAWSQGSTCPTCLVKLDPSQTFDSTWHDGLCDLDGTGPCTATIQFTGTAVYVYNVLANRVSDTASPLTNLTFWLDGTQVGTFVHTSTTSTAFNYNALTFSSTALENVAHTLVMRSTTDLPSMILFDYVVYTTDDDDSVSDSASFPSSSSTSTPPSTSITNKVFASERTDLGQWVGITSTAPAVPSPPGDASTLAPQQSGSSEASFPFTVTSPSTQDDNPQPSAASSQSTSATSNTPTVPLGAVIGGAVGGTLVLVVFVVVIFVSRRRRRSHIDPFPLELEADNEPLPRARGAETTQNSVSTIDQKVRAPNRKRSYTASQSPLLHSGTESQSYDRTLSASSFHCATVSDMKRTMSQAGDTISVVGSERAWDPRPLPIPTPPVPPIPRPQRDSLSVATQNVRRGPSLYSAATTTPISPLDIDISDLGDYYTPAPSFGPARRDSQIEPARSIRRLPSPPIPQPRAPASVPTPAPAPAPVTPITALEAFGLDLNERPDSPSIRMMYAELQALQKQVARLKEGGPFGEAPPDYAESVIGSIYV</sequence>
<proteinExistence type="predicted"/>
<organism evidence="3">
    <name type="scientific">Dichomitus squalens</name>
    <dbReference type="NCBI Taxonomy" id="114155"/>
    <lineage>
        <taxon>Eukaryota</taxon>
        <taxon>Fungi</taxon>
        <taxon>Dikarya</taxon>
        <taxon>Basidiomycota</taxon>
        <taxon>Agaricomycotina</taxon>
        <taxon>Agaricomycetes</taxon>
        <taxon>Polyporales</taxon>
        <taxon>Polyporaceae</taxon>
        <taxon>Dichomitus</taxon>
    </lineage>
</organism>
<feature type="transmembrane region" description="Helical" evidence="2">
    <location>
        <begin position="323"/>
        <end position="346"/>
    </location>
</feature>
<evidence type="ECO:0000256" key="1">
    <source>
        <dbReference type="SAM" id="MobiDB-lite"/>
    </source>
</evidence>
<feature type="compositionally biased region" description="Low complexity" evidence="1">
    <location>
        <begin position="222"/>
        <end position="240"/>
    </location>
</feature>
<protein>
    <submittedName>
        <fullName evidence="3">Uncharacterized protein</fullName>
    </submittedName>
</protein>
<feature type="region of interest" description="Disordered" evidence="1">
    <location>
        <begin position="532"/>
        <end position="556"/>
    </location>
</feature>
<keyword evidence="2" id="KW-0812">Transmembrane</keyword>
<feature type="region of interest" description="Disordered" evidence="1">
    <location>
        <begin position="260"/>
        <end position="319"/>
    </location>
</feature>
<reference evidence="3" key="1">
    <citation type="submission" date="2019-01" db="EMBL/GenBank/DDBJ databases">
        <title>Draft genome sequences of three monokaryotic isolates of the white-rot basidiomycete fungus Dichomitus squalens.</title>
        <authorList>
            <consortium name="DOE Joint Genome Institute"/>
            <person name="Lopez S.C."/>
            <person name="Andreopoulos B."/>
            <person name="Pangilinan J."/>
            <person name="Lipzen A."/>
            <person name="Riley R."/>
            <person name="Ahrendt S."/>
            <person name="Ng V."/>
            <person name="Barry K."/>
            <person name="Daum C."/>
            <person name="Grigoriev I.V."/>
            <person name="Hilden K.S."/>
            <person name="Makela M.R."/>
            <person name="de Vries R.P."/>
        </authorList>
    </citation>
    <scope>NUCLEOTIDE SEQUENCE [LARGE SCALE GENOMIC DNA]</scope>
    <source>
        <strain evidence="3">OM18370.1</strain>
    </source>
</reference>